<organism evidence="2 3">
    <name type="scientific">Helicobacter pylori</name>
    <name type="common">Campylobacter pylori</name>
    <dbReference type="NCBI Taxonomy" id="210"/>
    <lineage>
        <taxon>Bacteria</taxon>
        <taxon>Pseudomonadati</taxon>
        <taxon>Campylobacterota</taxon>
        <taxon>Epsilonproteobacteria</taxon>
        <taxon>Campylobacterales</taxon>
        <taxon>Helicobacteraceae</taxon>
        <taxon>Helicobacter</taxon>
    </lineage>
</organism>
<proteinExistence type="predicted"/>
<evidence type="ECO:0000256" key="1">
    <source>
        <dbReference type="SAM" id="MobiDB-lite"/>
    </source>
</evidence>
<reference evidence="2" key="1">
    <citation type="submission" date="2023-10" db="EMBL/GenBank/DDBJ databases">
        <title>First insite into the whole-genome sequence variations in clarithromycin resistant Helicobacter pylori clinical isolates in Russia.</title>
        <authorList>
            <person name="Starkova D.A."/>
            <person name="Svarval A.V."/>
            <person name="Polev D.E."/>
            <person name="Saitova A.T."/>
            <person name="Gladyshev N.S."/>
            <person name="Egorova S.A."/>
        </authorList>
    </citation>
    <scope>NUCLEOTIDE SEQUENCE</scope>
    <source>
        <strain evidence="2">HP290</strain>
    </source>
</reference>
<dbReference type="Proteomes" id="UP001294612">
    <property type="component" value="Unassembled WGS sequence"/>
</dbReference>
<feature type="region of interest" description="Disordered" evidence="1">
    <location>
        <begin position="51"/>
        <end position="70"/>
    </location>
</feature>
<comment type="caution">
    <text evidence="2">The sequence shown here is derived from an EMBL/GenBank/DDBJ whole genome shotgun (WGS) entry which is preliminary data.</text>
</comment>
<feature type="non-terminal residue" evidence="2">
    <location>
        <position position="1"/>
    </location>
</feature>
<protein>
    <submittedName>
        <fullName evidence="2">Uncharacterized protein</fullName>
    </submittedName>
</protein>
<dbReference type="AlphaFoldDB" id="A0AAW9KF00"/>
<dbReference type="EMBL" id="JAXMRN010000255">
    <property type="protein sequence ID" value="MDZ7551762.1"/>
    <property type="molecule type" value="Genomic_DNA"/>
</dbReference>
<sequence length="70" mass="6813">KLVLKKGTRIVLGGENDSEMSNAIGVSKSTYTSSKNGKGFSGSGTSGMGYASGYGGTSNNAGSNGTSANG</sequence>
<feature type="compositionally biased region" description="Low complexity" evidence="1">
    <location>
        <begin position="57"/>
        <end position="70"/>
    </location>
</feature>
<evidence type="ECO:0000313" key="3">
    <source>
        <dbReference type="Proteomes" id="UP001294612"/>
    </source>
</evidence>
<feature type="non-terminal residue" evidence="2">
    <location>
        <position position="70"/>
    </location>
</feature>
<accession>A0AAW9KF00</accession>
<gene>
    <name evidence="2" type="ORF">RGC63_08815</name>
</gene>
<evidence type="ECO:0000313" key="2">
    <source>
        <dbReference type="EMBL" id="MDZ7551762.1"/>
    </source>
</evidence>
<name>A0AAW9KF00_HELPX</name>